<evidence type="ECO:0000313" key="3">
    <source>
        <dbReference type="Proteomes" id="UP000004995"/>
    </source>
</evidence>
<accession>K3ZGN6</accession>
<name>K3ZGN6_SETIT</name>
<dbReference type="InParanoid" id="K3ZGN6"/>
<dbReference type="EMBL" id="AGNK02002097">
    <property type="status" value="NOT_ANNOTATED_CDS"/>
    <property type="molecule type" value="Genomic_DNA"/>
</dbReference>
<dbReference type="Proteomes" id="UP000004995">
    <property type="component" value="Unassembled WGS sequence"/>
</dbReference>
<dbReference type="HOGENOM" id="CLU_2890071_0_0_1"/>
<feature type="region of interest" description="Disordered" evidence="1">
    <location>
        <begin position="32"/>
        <end position="63"/>
    </location>
</feature>
<dbReference type="EnsemblPlants" id="KQL16982">
    <property type="protein sequence ID" value="KQL16982"/>
    <property type="gene ID" value="SETIT_025738mg"/>
</dbReference>
<organism evidence="2 3">
    <name type="scientific">Setaria italica</name>
    <name type="common">Foxtail millet</name>
    <name type="synonym">Panicum italicum</name>
    <dbReference type="NCBI Taxonomy" id="4555"/>
    <lineage>
        <taxon>Eukaryota</taxon>
        <taxon>Viridiplantae</taxon>
        <taxon>Streptophyta</taxon>
        <taxon>Embryophyta</taxon>
        <taxon>Tracheophyta</taxon>
        <taxon>Spermatophyta</taxon>
        <taxon>Magnoliopsida</taxon>
        <taxon>Liliopsida</taxon>
        <taxon>Poales</taxon>
        <taxon>Poaceae</taxon>
        <taxon>PACMAD clade</taxon>
        <taxon>Panicoideae</taxon>
        <taxon>Panicodae</taxon>
        <taxon>Paniceae</taxon>
        <taxon>Cenchrinae</taxon>
        <taxon>Setaria</taxon>
    </lineage>
</organism>
<sequence>MPVSTPCRSVGDQVESFVHCHGVVSLLRCPKPPSQRPTGVQRVSFPKERKEKAVGGGLGRIEF</sequence>
<dbReference type="AlphaFoldDB" id="K3ZGN6"/>
<evidence type="ECO:0000256" key="1">
    <source>
        <dbReference type="SAM" id="MobiDB-lite"/>
    </source>
</evidence>
<dbReference type="Gramene" id="KQL16982">
    <property type="protein sequence ID" value="KQL16982"/>
    <property type="gene ID" value="SETIT_025738mg"/>
</dbReference>
<feature type="compositionally biased region" description="Gly residues" evidence="1">
    <location>
        <begin position="54"/>
        <end position="63"/>
    </location>
</feature>
<evidence type="ECO:0000313" key="2">
    <source>
        <dbReference type="EnsemblPlants" id="KQL16982"/>
    </source>
</evidence>
<protein>
    <submittedName>
        <fullName evidence="2">Uncharacterized protein</fullName>
    </submittedName>
</protein>
<reference evidence="3" key="1">
    <citation type="journal article" date="2012" name="Nat. Biotechnol.">
        <title>Reference genome sequence of the model plant Setaria.</title>
        <authorList>
            <person name="Bennetzen J.L."/>
            <person name="Schmutz J."/>
            <person name="Wang H."/>
            <person name="Percifield R."/>
            <person name="Hawkins J."/>
            <person name="Pontaroli A.C."/>
            <person name="Estep M."/>
            <person name="Feng L."/>
            <person name="Vaughn J.N."/>
            <person name="Grimwood J."/>
            <person name="Jenkins J."/>
            <person name="Barry K."/>
            <person name="Lindquist E."/>
            <person name="Hellsten U."/>
            <person name="Deshpande S."/>
            <person name="Wang X."/>
            <person name="Wu X."/>
            <person name="Mitros T."/>
            <person name="Triplett J."/>
            <person name="Yang X."/>
            <person name="Ye C.Y."/>
            <person name="Mauro-Herrera M."/>
            <person name="Wang L."/>
            <person name="Li P."/>
            <person name="Sharma M."/>
            <person name="Sharma R."/>
            <person name="Ronald P.C."/>
            <person name="Panaud O."/>
            <person name="Kellogg E.A."/>
            <person name="Brutnell T.P."/>
            <person name="Doust A.N."/>
            <person name="Tuskan G.A."/>
            <person name="Rokhsar D."/>
            <person name="Devos K.M."/>
        </authorList>
    </citation>
    <scope>NUCLEOTIDE SEQUENCE [LARGE SCALE GENOMIC DNA]</scope>
    <source>
        <strain evidence="3">cv. Yugu1</strain>
    </source>
</reference>
<proteinExistence type="predicted"/>
<keyword evidence="3" id="KW-1185">Reference proteome</keyword>
<reference evidence="2" key="2">
    <citation type="submission" date="2018-08" db="UniProtKB">
        <authorList>
            <consortium name="EnsemblPlants"/>
        </authorList>
    </citation>
    <scope>IDENTIFICATION</scope>
    <source>
        <strain evidence="2">Yugu1</strain>
    </source>
</reference>